<gene>
    <name evidence="4" type="ORF">KQI68_09640</name>
</gene>
<dbReference type="GO" id="GO:0005524">
    <property type="term" value="F:ATP binding"/>
    <property type="evidence" value="ECO:0007669"/>
    <property type="project" value="UniProtKB-KW"/>
</dbReference>
<proteinExistence type="predicted"/>
<accession>A0ABS6FJD1</accession>
<dbReference type="PANTHER" id="PTHR43158">
    <property type="entry name" value="SKFA PEPTIDE EXPORT ATP-BINDING PROTEIN SKFE"/>
    <property type="match status" value="1"/>
</dbReference>
<organism evidence="4 5">
    <name type="scientific">Peptoniphilus ovalis</name>
    <dbReference type="NCBI Taxonomy" id="2841503"/>
    <lineage>
        <taxon>Bacteria</taxon>
        <taxon>Bacillati</taxon>
        <taxon>Bacillota</taxon>
        <taxon>Tissierellia</taxon>
        <taxon>Tissierellales</taxon>
        <taxon>Peptoniphilaceae</taxon>
        <taxon>Peptoniphilus</taxon>
    </lineage>
</organism>
<keyword evidence="1" id="KW-0547">Nucleotide-binding</keyword>
<evidence type="ECO:0000256" key="2">
    <source>
        <dbReference type="ARBA" id="ARBA00022840"/>
    </source>
</evidence>
<dbReference type="PANTHER" id="PTHR43158:SF2">
    <property type="entry name" value="SKFA PEPTIDE EXPORT ATP-BINDING PROTEIN SKFE"/>
    <property type="match status" value="1"/>
</dbReference>
<evidence type="ECO:0000313" key="5">
    <source>
        <dbReference type="Proteomes" id="UP000783742"/>
    </source>
</evidence>
<feature type="domain" description="ABC transporter" evidence="3">
    <location>
        <begin position="4"/>
        <end position="230"/>
    </location>
</feature>
<dbReference type="InterPro" id="IPR003439">
    <property type="entry name" value="ABC_transporter-like_ATP-bd"/>
</dbReference>
<dbReference type="Proteomes" id="UP000783742">
    <property type="component" value="Unassembled WGS sequence"/>
</dbReference>
<dbReference type="InterPro" id="IPR003593">
    <property type="entry name" value="AAA+_ATPase"/>
</dbReference>
<sequence length="418" mass="47293">MSAIVITDLTKRLGKQRVLSNINLEILDGEFFSLLGTENSGKTTLAKIIMGYLKPNNGSIRIYDMDSFKESKEIKESTSLVFEDLILNSNLKVHSLLKKTLNAHNLTSTEDIDALCDYFEFNGSNRISALDNREMKILSIINALVTKPRLLVLDNPTKDLNESDINKLFSHIKKLNETEGLTVLLLSDSLSEAKKYSSRIAYLSNGKIQNIEYNNQKISEDKVLKIPEYRGNLNYFTSIGARVIKDEDDETILYYDKEIPALSKVIYEENLVNYELKNAKLEDKINAYYSGDNPNPENFAKPVEQAEVVETSVADDTTIHAEEINGVTESTIKINEEPSAEFTEIEGVKVEDTNPQKDEIHNTKTNLFVDDEYRETVINNEAVVNNNDETIFIPSETNEDSIFNATENTLSKEDKDDI</sequence>
<keyword evidence="5" id="KW-1185">Reference proteome</keyword>
<evidence type="ECO:0000313" key="4">
    <source>
        <dbReference type="EMBL" id="MBU5670091.1"/>
    </source>
</evidence>
<evidence type="ECO:0000256" key="1">
    <source>
        <dbReference type="ARBA" id="ARBA00022741"/>
    </source>
</evidence>
<name>A0ABS6FJD1_9FIRM</name>
<comment type="caution">
    <text evidence="4">The sequence shown here is derived from an EMBL/GenBank/DDBJ whole genome shotgun (WGS) entry which is preliminary data.</text>
</comment>
<protein>
    <submittedName>
        <fullName evidence="4">ABC transporter ATP-binding protein</fullName>
    </submittedName>
</protein>
<evidence type="ECO:0000259" key="3">
    <source>
        <dbReference type="PROSITE" id="PS50893"/>
    </source>
</evidence>
<dbReference type="EMBL" id="JAHLQO010000006">
    <property type="protein sequence ID" value="MBU5670091.1"/>
    <property type="molecule type" value="Genomic_DNA"/>
</dbReference>
<reference evidence="4 5" key="1">
    <citation type="submission" date="2021-06" db="EMBL/GenBank/DDBJ databases">
        <authorList>
            <person name="Sun Q."/>
            <person name="Li D."/>
        </authorList>
    </citation>
    <scope>NUCLEOTIDE SEQUENCE [LARGE SCALE GENOMIC DNA]</scope>
    <source>
        <strain evidence="4 5">MSJ-1</strain>
    </source>
</reference>
<keyword evidence="2 4" id="KW-0067">ATP-binding</keyword>
<dbReference type="SMART" id="SM00382">
    <property type="entry name" value="AAA"/>
    <property type="match status" value="1"/>
</dbReference>
<dbReference type="Pfam" id="PF00005">
    <property type="entry name" value="ABC_tran"/>
    <property type="match status" value="1"/>
</dbReference>
<dbReference type="PROSITE" id="PS50893">
    <property type="entry name" value="ABC_TRANSPORTER_2"/>
    <property type="match status" value="1"/>
</dbReference>